<evidence type="ECO:0008006" key="4">
    <source>
        <dbReference type="Google" id="ProtNLM"/>
    </source>
</evidence>
<evidence type="ECO:0000313" key="2">
    <source>
        <dbReference type="EMBL" id="MDO7876821.1"/>
    </source>
</evidence>
<proteinExistence type="predicted"/>
<keyword evidence="3" id="KW-1185">Reference proteome</keyword>
<dbReference type="EMBL" id="JAUQSY010000014">
    <property type="protein sequence ID" value="MDO7876821.1"/>
    <property type="molecule type" value="Genomic_DNA"/>
</dbReference>
<feature type="signal peptide" evidence="1">
    <location>
        <begin position="1"/>
        <end position="18"/>
    </location>
</feature>
<feature type="chain" id="PRO_5045568293" description="DUF1795 domain-containing protein" evidence="1">
    <location>
        <begin position="19"/>
        <end position="190"/>
    </location>
</feature>
<dbReference type="Proteomes" id="UP001176429">
    <property type="component" value="Unassembled WGS sequence"/>
</dbReference>
<name>A0ABT9BJJ7_9BACT</name>
<comment type="caution">
    <text evidence="2">The sequence shown here is derived from an EMBL/GenBank/DDBJ whole genome shotgun (WGS) entry which is preliminary data.</text>
</comment>
<evidence type="ECO:0000313" key="3">
    <source>
        <dbReference type="Proteomes" id="UP001176429"/>
    </source>
</evidence>
<keyword evidence="1" id="KW-0732">Signal</keyword>
<evidence type="ECO:0000256" key="1">
    <source>
        <dbReference type="SAM" id="SignalP"/>
    </source>
</evidence>
<organism evidence="2 3">
    <name type="scientific">Hymenobacter aranciens</name>
    <dbReference type="NCBI Taxonomy" id="3063996"/>
    <lineage>
        <taxon>Bacteria</taxon>
        <taxon>Pseudomonadati</taxon>
        <taxon>Bacteroidota</taxon>
        <taxon>Cytophagia</taxon>
        <taxon>Cytophagales</taxon>
        <taxon>Hymenobacteraceae</taxon>
        <taxon>Hymenobacter</taxon>
    </lineage>
</organism>
<reference evidence="2" key="1">
    <citation type="submission" date="2023-07" db="EMBL/GenBank/DDBJ databases">
        <authorList>
            <person name="Kim M.K."/>
        </authorList>
    </citation>
    <scope>NUCLEOTIDE SEQUENCE</scope>
    <source>
        <strain evidence="2">ASUV-10-1</strain>
    </source>
</reference>
<accession>A0ABT9BJJ7</accession>
<gene>
    <name evidence="2" type="ORF">Q5H93_18900</name>
</gene>
<sequence length="190" mass="21818">MRYLLAILALLLTLPARAQRLDTPLAEPPAGFHWQPLPEARAALLLPDGWYFRPEVQKNNLTYYLTQDQMGESGQYQAGLSLHVVRRAKKYTRLPAPAYAERLMLRAGFGQGQRQQEQGHRTEGPLALRWVRYREALPDAEPRMVYQLAMANGKTDTLYLLVFEGPEKEWAELWPLGQTMVRELTLDSKL</sequence>
<protein>
    <recommendedName>
        <fullName evidence="4">DUF1795 domain-containing protein</fullName>
    </recommendedName>
</protein>
<dbReference type="RefSeq" id="WP_305008209.1">
    <property type="nucleotide sequence ID" value="NZ_JAUQSY010000014.1"/>
</dbReference>